<name>A0AAV4X2C9_9ARAC</name>
<keyword evidence="3" id="KW-1185">Reference proteome</keyword>
<dbReference type="EMBL" id="BPLQ01015594">
    <property type="protein sequence ID" value="GIY89272.1"/>
    <property type="molecule type" value="Genomic_DNA"/>
</dbReference>
<gene>
    <name evidence="2" type="ORF">CDAR_59341</name>
</gene>
<accession>A0AAV4X2C9</accession>
<comment type="caution">
    <text evidence="2">The sequence shown here is derived from an EMBL/GenBank/DDBJ whole genome shotgun (WGS) entry which is preliminary data.</text>
</comment>
<feature type="region of interest" description="Disordered" evidence="1">
    <location>
        <begin position="45"/>
        <end position="78"/>
    </location>
</feature>
<proteinExistence type="predicted"/>
<dbReference type="AlphaFoldDB" id="A0AAV4X2C9"/>
<reference evidence="2 3" key="1">
    <citation type="submission" date="2021-06" db="EMBL/GenBank/DDBJ databases">
        <title>Caerostris darwini draft genome.</title>
        <authorList>
            <person name="Kono N."/>
            <person name="Arakawa K."/>
        </authorList>
    </citation>
    <scope>NUCLEOTIDE SEQUENCE [LARGE SCALE GENOMIC DNA]</scope>
</reference>
<evidence type="ECO:0000313" key="3">
    <source>
        <dbReference type="Proteomes" id="UP001054837"/>
    </source>
</evidence>
<evidence type="ECO:0000256" key="1">
    <source>
        <dbReference type="SAM" id="MobiDB-lite"/>
    </source>
</evidence>
<evidence type="ECO:0000313" key="2">
    <source>
        <dbReference type="EMBL" id="GIY89272.1"/>
    </source>
</evidence>
<dbReference type="Proteomes" id="UP001054837">
    <property type="component" value="Unassembled WGS sequence"/>
</dbReference>
<organism evidence="2 3">
    <name type="scientific">Caerostris darwini</name>
    <dbReference type="NCBI Taxonomy" id="1538125"/>
    <lineage>
        <taxon>Eukaryota</taxon>
        <taxon>Metazoa</taxon>
        <taxon>Ecdysozoa</taxon>
        <taxon>Arthropoda</taxon>
        <taxon>Chelicerata</taxon>
        <taxon>Arachnida</taxon>
        <taxon>Araneae</taxon>
        <taxon>Araneomorphae</taxon>
        <taxon>Entelegynae</taxon>
        <taxon>Araneoidea</taxon>
        <taxon>Araneidae</taxon>
        <taxon>Caerostris</taxon>
    </lineage>
</organism>
<protein>
    <submittedName>
        <fullName evidence="2">Uncharacterized protein</fullName>
    </submittedName>
</protein>
<feature type="compositionally biased region" description="Low complexity" evidence="1">
    <location>
        <begin position="64"/>
        <end position="78"/>
    </location>
</feature>
<sequence length="78" mass="8641">MGKSQSKVTGSEALLRTIDARVIKTSAKVPEDYGLKHKHKIYDPRTNEKGLGKRLPNGKNYFDSSSNPVKPPSVNVLF</sequence>